<organism evidence="3 4">
    <name type="scientific">Urochloa decumbens</name>
    <dbReference type="NCBI Taxonomy" id="240449"/>
    <lineage>
        <taxon>Eukaryota</taxon>
        <taxon>Viridiplantae</taxon>
        <taxon>Streptophyta</taxon>
        <taxon>Embryophyta</taxon>
        <taxon>Tracheophyta</taxon>
        <taxon>Spermatophyta</taxon>
        <taxon>Magnoliopsida</taxon>
        <taxon>Liliopsida</taxon>
        <taxon>Poales</taxon>
        <taxon>Poaceae</taxon>
        <taxon>PACMAD clade</taxon>
        <taxon>Panicoideae</taxon>
        <taxon>Panicodae</taxon>
        <taxon>Paniceae</taxon>
        <taxon>Melinidinae</taxon>
        <taxon>Urochloa</taxon>
    </lineage>
</organism>
<dbReference type="PANTHER" id="PTHR33825">
    <property type="entry name" value="CHITINASE-LIKE PROTEIN"/>
    <property type="match status" value="1"/>
</dbReference>
<dbReference type="AlphaFoldDB" id="A0ABC9DS60"/>
<dbReference type="Proteomes" id="UP001497457">
    <property type="component" value="Chromosome 34rd"/>
</dbReference>
<evidence type="ECO:0000313" key="4">
    <source>
        <dbReference type="Proteomes" id="UP001497457"/>
    </source>
</evidence>
<protein>
    <submittedName>
        <fullName evidence="3">Uncharacterized protein</fullName>
    </submittedName>
</protein>
<reference evidence="4" key="1">
    <citation type="submission" date="2024-06" db="EMBL/GenBank/DDBJ databases">
        <authorList>
            <person name="Ryan C."/>
        </authorList>
    </citation>
    <scope>NUCLEOTIDE SEQUENCE [LARGE SCALE GENOMIC DNA]</scope>
</reference>
<keyword evidence="2" id="KW-1133">Transmembrane helix</keyword>
<keyword evidence="2" id="KW-0812">Transmembrane</keyword>
<name>A0ABC9DS60_9POAL</name>
<accession>A0ABC9DS60</accession>
<dbReference type="EMBL" id="OZ075144">
    <property type="protein sequence ID" value="CAL5043685.1"/>
    <property type="molecule type" value="Genomic_DNA"/>
</dbReference>
<reference evidence="3 4" key="2">
    <citation type="submission" date="2024-10" db="EMBL/GenBank/DDBJ databases">
        <authorList>
            <person name="Ryan C."/>
        </authorList>
    </citation>
    <scope>NUCLEOTIDE SEQUENCE [LARGE SCALE GENOMIC DNA]</scope>
</reference>
<gene>
    <name evidence="3" type="ORF">URODEC1_LOCUS87860</name>
</gene>
<proteinExistence type="predicted"/>
<evidence type="ECO:0000256" key="1">
    <source>
        <dbReference type="SAM" id="MobiDB-lite"/>
    </source>
</evidence>
<dbReference type="PANTHER" id="PTHR33825:SF5">
    <property type="entry name" value="TRANSMEMBRANE PROTEIN"/>
    <property type="match status" value="1"/>
</dbReference>
<keyword evidence="4" id="KW-1185">Reference proteome</keyword>
<feature type="transmembrane region" description="Helical" evidence="2">
    <location>
        <begin position="271"/>
        <end position="291"/>
    </location>
</feature>
<feature type="region of interest" description="Disordered" evidence="1">
    <location>
        <begin position="226"/>
        <end position="247"/>
    </location>
</feature>
<keyword evidence="2" id="KW-0472">Membrane</keyword>
<sequence length="296" mass="31421">MGKKFSFRNLKLKILKSLQYHPIIFTSICARREEEGKWGTLGLTSQSDYLPPHPKLAALPMSSPPLPGHSTTLTLPATGASACLLRPRARKLLLRGLPRAAAPPGLACSHHSSVAAAPSTSPQCAGGGGGLVALAVTASAVAVSACFVFFSAIRSMLACKREAEFLEKHFHSLREKLPETMASLRLVGREVGDLAADLSDLSQELTKGVKSSLSIIHTADAKLRQPTPSALPVPGTARRMSNQKNVAEEPPLLASTVRDLRELIADIRSGFGAAAGIAGLLMWALNFGSAYRKNRS</sequence>
<feature type="transmembrane region" description="Helical" evidence="2">
    <location>
        <begin position="131"/>
        <end position="153"/>
    </location>
</feature>
<evidence type="ECO:0000313" key="3">
    <source>
        <dbReference type="EMBL" id="CAL5043685.1"/>
    </source>
</evidence>
<evidence type="ECO:0000256" key="2">
    <source>
        <dbReference type="SAM" id="Phobius"/>
    </source>
</evidence>